<dbReference type="Gene3D" id="2.30.30.40">
    <property type="entry name" value="SH3 Domains"/>
    <property type="match status" value="1"/>
</dbReference>
<feature type="compositionally biased region" description="Basic residues" evidence="4">
    <location>
        <begin position="156"/>
        <end position="168"/>
    </location>
</feature>
<feature type="compositionally biased region" description="Polar residues" evidence="4">
    <location>
        <begin position="214"/>
        <end position="224"/>
    </location>
</feature>
<feature type="compositionally biased region" description="Low complexity" evidence="4">
    <location>
        <begin position="21"/>
        <end position="33"/>
    </location>
</feature>
<dbReference type="EMBL" id="CP026245">
    <property type="protein sequence ID" value="AWO99370.1"/>
    <property type="molecule type" value="Genomic_DNA"/>
</dbReference>
<feature type="compositionally biased region" description="Basic residues" evidence="4">
    <location>
        <begin position="381"/>
        <end position="391"/>
    </location>
</feature>
<keyword evidence="7" id="KW-1185">Reference proteome</keyword>
<keyword evidence="2" id="KW-0597">Phosphoprotein</keyword>
<feature type="compositionally biased region" description="Polar residues" evidence="4">
    <location>
        <begin position="241"/>
        <end position="251"/>
    </location>
</feature>
<dbReference type="CDD" id="cd11822">
    <property type="entry name" value="SH3_SASH_like"/>
    <property type="match status" value="1"/>
</dbReference>
<dbReference type="InterPro" id="IPR036028">
    <property type="entry name" value="SH3-like_dom_sf"/>
</dbReference>
<evidence type="ECO:0000256" key="1">
    <source>
        <dbReference type="ARBA" id="ARBA00022443"/>
    </source>
</evidence>
<dbReference type="PROSITE" id="PS50002">
    <property type="entry name" value="SH3"/>
    <property type="match status" value="1"/>
</dbReference>
<feature type="compositionally biased region" description="Polar residues" evidence="4">
    <location>
        <begin position="184"/>
        <end position="193"/>
    </location>
</feature>
<evidence type="ECO:0000259" key="5">
    <source>
        <dbReference type="PROSITE" id="PS50002"/>
    </source>
</evidence>
<feature type="compositionally biased region" description="Polar residues" evidence="4">
    <location>
        <begin position="39"/>
        <end position="64"/>
    </location>
</feature>
<feature type="region of interest" description="Disordered" evidence="4">
    <location>
        <begin position="100"/>
        <end position="264"/>
    </location>
</feature>
<dbReference type="Proteomes" id="UP000246464">
    <property type="component" value="Chromosome 3"/>
</dbReference>
<organism evidence="6 7">
    <name type="scientific">Scophthalmus maximus</name>
    <name type="common">Turbot</name>
    <name type="synonym">Psetta maxima</name>
    <dbReference type="NCBI Taxonomy" id="52904"/>
    <lineage>
        <taxon>Eukaryota</taxon>
        <taxon>Metazoa</taxon>
        <taxon>Chordata</taxon>
        <taxon>Craniata</taxon>
        <taxon>Vertebrata</taxon>
        <taxon>Euteleostomi</taxon>
        <taxon>Actinopterygii</taxon>
        <taxon>Neopterygii</taxon>
        <taxon>Teleostei</taxon>
        <taxon>Neoteleostei</taxon>
        <taxon>Acanthomorphata</taxon>
        <taxon>Carangaria</taxon>
        <taxon>Pleuronectiformes</taxon>
        <taxon>Pleuronectoidei</taxon>
        <taxon>Scophthalmidae</taxon>
        <taxon>Scophthalmus</taxon>
    </lineage>
</organism>
<feature type="region of interest" description="Disordered" evidence="4">
    <location>
        <begin position="621"/>
        <end position="646"/>
    </location>
</feature>
<evidence type="ECO:0000313" key="7">
    <source>
        <dbReference type="Proteomes" id="UP000246464"/>
    </source>
</evidence>
<dbReference type="STRING" id="52904.ENSSMAP00000003179"/>
<sequence length="668" mass="73275">MDSLYEAVQSSSDGPPQPVPSRSSSRSCSRSCSPAVLLDNNTKWRGSGRSISTETPQTQATNSSKKIRRTHVSKSASDNEILDNPGGNAAVWQRARSREDLVHIANNHNEEMRKTKHRTETKGGKGAHHSGTKKKEKPPPPPPPSQGVHVTEAKPAVKRNQKTGKKPAGKSGKEASKKSHKSTVHSPASSTSPPVGPHYLDVPYRSDRRPYLGKSSTLPAQENATPGRCADMASLPGGATPTHTYHQQRWSNPGEGSPAWGTAQHTCRRPLTEYRVYAHEFATSSDGKEWEGREEQARDHSLRRDRRPPVPPKVPRSVTDVDLSEANRSTSFGKFEALRHHSSPAKPEENGTNALAEECESPDPNKSAGLGKKMKAISLTMRRKMGKKHAKSFAEETVDDTDRDPEAEAESSAAAEKSFAKASNSLESLYSGQSTSSGVTSESNVSGQKEGPRLEGGGSYQGQFCGRARVHTDFVPSPYDTDSLKLKVGDIISIISKPPMGIWTGMLSNKVGNFKFIYVDVLVEKDEEEEEAEEEVPKIRQQKLCKRPRPKTLLELLERLNLERAILLFVSFCNNNSCFHVYFSSNNLFGSKPVHTATTAINQIKCQMSERPPCLNVGDDVREAEEDRSSHSLQEEDSDCPRDSGCFIPSECSDSKDDAEQLTDATHS</sequence>
<evidence type="ECO:0000256" key="4">
    <source>
        <dbReference type="SAM" id="MobiDB-lite"/>
    </source>
</evidence>
<dbReference type="InterPro" id="IPR051725">
    <property type="entry name" value="SAM-SH3_domain_protein"/>
</dbReference>
<feature type="region of interest" description="Disordered" evidence="4">
    <location>
        <begin position="1"/>
        <end position="88"/>
    </location>
</feature>
<dbReference type="SUPFAM" id="SSF50044">
    <property type="entry name" value="SH3-domain"/>
    <property type="match status" value="1"/>
</dbReference>
<dbReference type="PANTHER" id="PTHR12301">
    <property type="entry name" value="SAM-DOMAIN, SH3 AND NUCLEAR LOCALIZATION SIGNALS PROTEIN RELATED"/>
    <property type="match status" value="1"/>
</dbReference>
<protein>
    <submittedName>
        <fullName evidence="6">Putative SAM domain-containing protein SAMSN-1-like</fullName>
    </submittedName>
</protein>
<evidence type="ECO:0000313" key="6">
    <source>
        <dbReference type="EMBL" id="AWO99370.1"/>
    </source>
</evidence>
<accession>A0A2U9B601</accession>
<feature type="compositionally biased region" description="Basic and acidic residues" evidence="4">
    <location>
        <begin position="621"/>
        <end position="642"/>
    </location>
</feature>
<gene>
    <name evidence="6" type="ORF">SMAX5B_000714</name>
</gene>
<feature type="region of interest" description="Disordered" evidence="4">
    <location>
        <begin position="430"/>
        <end position="460"/>
    </location>
</feature>
<dbReference type="InterPro" id="IPR001452">
    <property type="entry name" value="SH3_domain"/>
</dbReference>
<feature type="domain" description="SH3" evidence="5">
    <location>
        <begin position="463"/>
        <end position="524"/>
    </location>
</feature>
<dbReference type="PANTHER" id="PTHR12301:SF4">
    <property type="entry name" value="SAM DOMAIN-CONTAINING PROTEIN SAMSN-1"/>
    <property type="match status" value="1"/>
</dbReference>
<feature type="compositionally biased region" description="Basic and acidic residues" evidence="4">
    <location>
        <begin position="286"/>
        <end position="302"/>
    </location>
</feature>
<feature type="compositionally biased region" description="Basic and acidic residues" evidence="4">
    <location>
        <begin position="100"/>
        <end position="123"/>
    </location>
</feature>
<feature type="compositionally biased region" description="Acidic residues" evidence="4">
    <location>
        <begin position="396"/>
        <end position="409"/>
    </location>
</feature>
<feature type="region of interest" description="Disordered" evidence="4">
    <location>
        <begin position="281"/>
        <end position="418"/>
    </location>
</feature>
<evidence type="ECO:0000256" key="3">
    <source>
        <dbReference type="PROSITE-ProRule" id="PRU00192"/>
    </source>
</evidence>
<dbReference type="Pfam" id="PF12485">
    <property type="entry name" value="SPIDER"/>
    <property type="match status" value="1"/>
</dbReference>
<feature type="compositionally biased region" description="Basic residues" evidence="4">
    <location>
        <begin position="124"/>
        <end position="136"/>
    </location>
</feature>
<dbReference type="InterPro" id="IPR021090">
    <property type="entry name" value="SPIDER"/>
</dbReference>
<feature type="compositionally biased region" description="Polar residues" evidence="4">
    <location>
        <begin position="430"/>
        <end position="447"/>
    </location>
</feature>
<reference evidence="6 7" key="1">
    <citation type="submission" date="2017-12" db="EMBL/GenBank/DDBJ databases">
        <title>Integrating genomic resources of turbot (Scophthalmus maximus) in depth evaluation of genetic and physical mapping variation across individuals.</title>
        <authorList>
            <person name="Martinez P."/>
        </authorList>
    </citation>
    <scope>NUCLEOTIDE SEQUENCE [LARGE SCALE GENOMIC DNA]</scope>
</reference>
<keyword evidence="1 3" id="KW-0728">SH3 domain</keyword>
<dbReference type="AlphaFoldDB" id="A0A2U9B601"/>
<proteinExistence type="predicted"/>
<name>A0A2U9B601_SCOMX</name>
<evidence type="ECO:0000256" key="2">
    <source>
        <dbReference type="ARBA" id="ARBA00022553"/>
    </source>
</evidence>